<gene>
    <name evidence="3" type="ORF">FAM09_23410</name>
</gene>
<evidence type="ECO:0000313" key="3">
    <source>
        <dbReference type="EMBL" id="THU34942.1"/>
    </source>
</evidence>
<dbReference type="NCBIfam" id="TIGR04183">
    <property type="entry name" value="Por_Secre_tail"/>
    <property type="match status" value="1"/>
</dbReference>
<dbReference type="Proteomes" id="UP000306918">
    <property type="component" value="Unassembled WGS sequence"/>
</dbReference>
<dbReference type="Pfam" id="PF18962">
    <property type="entry name" value="Por_Secre_tail"/>
    <property type="match status" value="1"/>
</dbReference>
<comment type="caution">
    <text evidence="3">The sequence shown here is derived from an EMBL/GenBank/DDBJ whole genome shotgun (WGS) entry which is preliminary data.</text>
</comment>
<evidence type="ECO:0000256" key="1">
    <source>
        <dbReference type="SAM" id="Phobius"/>
    </source>
</evidence>
<accession>A0A4S8HPK1</accession>
<name>A0A4S8HPK1_9BACT</name>
<protein>
    <submittedName>
        <fullName evidence="3">T9SS type A sorting domain-containing protein</fullName>
    </submittedName>
</protein>
<keyword evidence="1" id="KW-0472">Membrane</keyword>
<proteinExistence type="predicted"/>
<feature type="transmembrane region" description="Helical" evidence="1">
    <location>
        <begin position="35"/>
        <end position="52"/>
    </location>
</feature>
<feature type="transmembrane region" description="Helical" evidence="1">
    <location>
        <begin position="12"/>
        <end position="28"/>
    </location>
</feature>
<dbReference type="InterPro" id="IPR026444">
    <property type="entry name" value="Secre_tail"/>
</dbReference>
<keyword evidence="1" id="KW-0812">Transmembrane</keyword>
<reference evidence="3 4" key="1">
    <citation type="submission" date="2019-04" db="EMBL/GenBank/DDBJ databases">
        <title>Niastella caeni sp. nov., isolated from activated sludge.</title>
        <authorList>
            <person name="Sheng M."/>
        </authorList>
    </citation>
    <scope>NUCLEOTIDE SEQUENCE [LARGE SCALE GENOMIC DNA]</scope>
    <source>
        <strain evidence="3 4">HX-2-15</strain>
    </source>
</reference>
<evidence type="ECO:0000313" key="4">
    <source>
        <dbReference type="Proteomes" id="UP000306918"/>
    </source>
</evidence>
<evidence type="ECO:0000259" key="2">
    <source>
        <dbReference type="Pfam" id="PF18962"/>
    </source>
</evidence>
<dbReference type="EMBL" id="STFF01000007">
    <property type="protein sequence ID" value="THU34942.1"/>
    <property type="molecule type" value="Genomic_DNA"/>
</dbReference>
<feature type="domain" description="Secretion system C-terminal sorting" evidence="2">
    <location>
        <begin position="209"/>
        <end position="273"/>
    </location>
</feature>
<dbReference type="AlphaFoldDB" id="A0A4S8HPK1"/>
<keyword evidence="4" id="KW-1185">Reference proteome</keyword>
<sequence length="280" mass="30320">MLLLANLSSQTITGMITWVAAALFLYKFISITMKLLCNILLYACVAFLNYNAKGQVAIYTGGSGDGFASAVERSVITGGAGDGYATAQITVPLPVHLLFFKASRTEDRSVQIIWSAETDALHDRFELERSYNAFNFTVIDVKKNANPGALAKVSCSVTDESAVAAAPAMPGKINVYYRLRSVDKDGSFSYSPVQRIAFDPTGVALINKVYPNPGNGIVYVETVTSALITYRLYDAQGRTVAAGNFSGNTTLPFSNMAAGSYWLHAESNGRKETFRIDIVR</sequence>
<dbReference type="OrthoDB" id="676445at2"/>
<organism evidence="3 4">
    <name type="scientific">Niastella caeni</name>
    <dbReference type="NCBI Taxonomy" id="2569763"/>
    <lineage>
        <taxon>Bacteria</taxon>
        <taxon>Pseudomonadati</taxon>
        <taxon>Bacteroidota</taxon>
        <taxon>Chitinophagia</taxon>
        <taxon>Chitinophagales</taxon>
        <taxon>Chitinophagaceae</taxon>
        <taxon>Niastella</taxon>
    </lineage>
</organism>
<keyword evidence="1" id="KW-1133">Transmembrane helix</keyword>